<comment type="caution">
    <text evidence="1">The sequence shown here is derived from an EMBL/GenBank/DDBJ whole genome shotgun (WGS) entry which is preliminary data.</text>
</comment>
<protein>
    <submittedName>
        <fullName evidence="1">Uncharacterized protein</fullName>
    </submittedName>
</protein>
<dbReference type="EMBL" id="LAZR01031636">
    <property type="protein sequence ID" value="KKL53167.1"/>
    <property type="molecule type" value="Genomic_DNA"/>
</dbReference>
<proteinExistence type="predicted"/>
<organism evidence="1">
    <name type="scientific">marine sediment metagenome</name>
    <dbReference type="NCBI Taxonomy" id="412755"/>
    <lineage>
        <taxon>unclassified sequences</taxon>
        <taxon>metagenomes</taxon>
        <taxon>ecological metagenomes</taxon>
    </lineage>
</organism>
<evidence type="ECO:0000313" key="1">
    <source>
        <dbReference type="EMBL" id="KKL53167.1"/>
    </source>
</evidence>
<sequence>MVKKSSHYVNSRELEEWWTGWLITMDMYAWDQMSAMIFKMCEGIATKFNPRTKEEHEEHSHDAFFLTMEKIRNGKLKFEPGRAPVFNLLTTTIYRHLFSKMNKENRRKKHHAKYMDRVLEDHPELQQAMRKNEVRQEFVDYAPQ</sequence>
<dbReference type="AlphaFoldDB" id="A0A0F9FQ26"/>
<name>A0A0F9FQ26_9ZZZZ</name>
<gene>
    <name evidence="1" type="ORF">LCGC14_2278140</name>
</gene>
<accession>A0A0F9FQ26</accession>
<reference evidence="1" key="1">
    <citation type="journal article" date="2015" name="Nature">
        <title>Complex archaea that bridge the gap between prokaryotes and eukaryotes.</title>
        <authorList>
            <person name="Spang A."/>
            <person name="Saw J.H."/>
            <person name="Jorgensen S.L."/>
            <person name="Zaremba-Niedzwiedzka K."/>
            <person name="Martijn J."/>
            <person name="Lind A.E."/>
            <person name="van Eijk R."/>
            <person name="Schleper C."/>
            <person name="Guy L."/>
            <person name="Ettema T.J."/>
        </authorList>
    </citation>
    <scope>NUCLEOTIDE SEQUENCE</scope>
</reference>